<proteinExistence type="predicted"/>
<keyword evidence="2" id="KW-1185">Reference proteome</keyword>
<reference evidence="1 2" key="1">
    <citation type="submission" date="2024-03" db="EMBL/GenBank/DDBJ databases">
        <title>Aquirufa genome sequencing.</title>
        <authorList>
            <person name="Pitt A."/>
            <person name="Hahn M.W."/>
        </authorList>
    </citation>
    <scope>NUCLEOTIDE SEQUENCE [LARGE SCALE GENOMIC DNA]</scope>
    <source>
        <strain evidence="1 2">OSTEICH-129V</strain>
    </source>
</reference>
<name>A0ABW6DAJ5_9BACT</name>
<dbReference type="Proteomes" id="UP001598138">
    <property type="component" value="Unassembled WGS sequence"/>
</dbReference>
<protein>
    <submittedName>
        <fullName evidence="1">DUF3822 family protein</fullName>
    </submittedName>
</protein>
<evidence type="ECO:0000313" key="1">
    <source>
        <dbReference type="EMBL" id="MFD3393936.1"/>
    </source>
</evidence>
<dbReference type="Gene3D" id="3.30.420.260">
    <property type="match status" value="1"/>
</dbReference>
<organism evidence="1 2">
    <name type="scientific">Aquirufa avitistagni</name>
    <dbReference type="NCBI Taxonomy" id="3104728"/>
    <lineage>
        <taxon>Bacteria</taxon>
        <taxon>Pseudomonadati</taxon>
        <taxon>Bacteroidota</taxon>
        <taxon>Cytophagia</taxon>
        <taxon>Cytophagales</taxon>
        <taxon>Flectobacillaceae</taxon>
        <taxon>Aquirufa</taxon>
    </lineage>
</organism>
<dbReference type="Gene3D" id="3.30.420.250">
    <property type="match status" value="1"/>
</dbReference>
<comment type="caution">
    <text evidence="1">The sequence shown here is derived from an EMBL/GenBank/DDBJ whole genome shotgun (WGS) entry which is preliminary data.</text>
</comment>
<sequence>MKNQPVKGNTIPVQAKTPLSISIQLEKAGLRFKMETLEQIFPWNTPVTKLKKWLLDQSIQIRLIQQVSVELTTELFLLIPQEFDSPLYRLGFLEKALGESVLDGHEVHEQPADFAQANLVYLIPSVWKDFLALTFPTANIQYTHLLGNELAKTKAYIYPRIQLHMFEKSALAILIQQGKLHLANVFPYESPTELAFYLHSIREAYSLQWNTETFQIKGPERTNTKLIQGLIDLQIPLEPISQHA</sequence>
<gene>
    <name evidence="1" type="ORF">U0R10_04825</name>
</gene>
<dbReference type="InterPro" id="IPR024213">
    <property type="entry name" value="DUF3822"/>
</dbReference>
<dbReference type="Pfam" id="PF12864">
    <property type="entry name" value="DUF3822"/>
    <property type="match status" value="1"/>
</dbReference>
<dbReference type="RefSeq" id="WP_377982813.1">
    <property type="nucleotide sequence ID" value="NZ_JBBKXZ010000001.1"/>
</dbReference>
<dbReference type="EMBL" id="JBBKXZ010000001">
    <property type="protein sequence ID" value="MFD3393936.1"/>
    <property type="molecule type" value="Genomic_DNA"/>
</dbReference>
<evidence type="ECO:0000313" key="2">
    <source>
        <dbReference type="Proteomes" id="UP001598138"/>
    </source>
</evidence>
<accession>A0ABW6DAJ5</accession>